<dbReference type="PROSITE" id="PS51375">
    <property type="entry name" value="PPR"/>
    <property type="match status" value="1"/>
</dbReference>
<evidence type="ECO:0008006" key="6">
    <source>
        <dbReference type="Google" id="ProtNLM"/>
    </source>
</evidence>
<dbReference type="PANTHER" id="PTHR47932:SF63">
    <property type="entry name" value="OS08G0290000 PROTEIN"/>
    <property type="match status" value="1"/>
</dbReference>
<dbReference type="Pfam" id="PF01535">
    <property type="entry name" value="PPR"/>
    <property type="match status" value="2"/>
</dbReference>
<keyword evidence="5" id="KW-1185">Reference proteome</keyword>
<dbReference type="Gene3D" id="1.25.40.10">
    <property type="entry name" value="Tetratricopeptide repeat domain"/>
    <property type="match status" value="1"/>
</dbReference>
<accession>A0A2K1WV47</accession>
<evidence type="ECO:0000256" key="2">
    <source>
        <dbReference type="ARBA" id="ARBA00022737"/>
    </source>
</evidence>
<evidence type="ECO:0000256" key="1">
    <source>
        <dbReference type="ARBA" id="ARBA00007626"/>
    </source>
</evidence>
<dbReference type="NCBIfam" id="TIGR00756">
    <property type="entry name" value="PPR"/>
    <property type="match status" value="2"/>
</dbReference>
<feature type="repeat" description="PPR" evidence="3">
    <location>
        <begin position="78"/>
        <end position="112"/>
    </location>
</feature>
<keyword evidence="2" id="KW-0677">Repeat</keyword>
<evidence type="ECO:0000313" key="4">
    <source>
        <dbReference type="EMBL" id="PNS92395.1"/>
    </source>
</evidence>
<evidence type="ECO:0000313" key="5">
    <source>
        <dbReference type="Proteomes" id="UP000006729"/>
    </source>
</evidence>
<gene>
    <name evidence="4" type="ORF">POPTR_018G030400</name>
</gene>
<dbReference type="AlphaFoldDB" id="A0A2K1WV47"/>
<dbReference type="InParanoid" id="A0A2K1WV47"/>
<organism evidence="4 5">
    <name type="scientific">Populus trichocarpa</name>
    <name type="common">Western balsam poplar</name>
    <name type="synonym">Populus balsamifera subsp. trichocarpa</name>
    <dbReference type="NCBI Taxonomy" id="3694"/>
    <lineage>
        <taxon>Eukaryota</taxon>
        <taxon>Viridiplantae</taxon>
        <taxon>Streptophyta</taxon>
        <taxon>Embryophyta</taxon>
        <taxon>Tracheophyta</taxon>
        <taxon>Spermatophyta</taxon>
        <taxon>Magnoliopsida</taxon>
        <taxon>eudicotyledons</taxon>
        <taxon>Gunneridae</taxon>
        <taxon>Pentapetalae</taxon>
        <taxon>rosids</taxon>
        <taxon>fabids</taxon>
        <taxon>Malpighiales</taxon>
        <taxon>Salicaceae</taxon>
        <taxon>Saliceae</taxon>
        <taxon>Populus</taxon>
    </lineage>
</organism>
<name>A0A2K1WV47_POPTR</name>
<dbReference type="InterPro" id="IPR002885">
    <property type="entry name" value="PPR_rpt"/>
</dbReference>
<dbReference type="EMBL" id="CM009307">
    <property type="protein sequence ID" value="PNS92395.1"/>
    <property type="molecule type" value="Genomic_DNA"/>
</dbReference>
<dbReference type="Pfam" id="PF13812">
    <property type="entry name" value="PPR_3"/>
    <property type="match status" value="1"/>
</dbReference>
<dbReference type="PANTHER" id="PTHR47932">
    <property type="entry name" value="ATPASE EXPRESSION PROTEIN 3"/>
    <property type="match status" value="1"/>
</dbReference>
<comment type="similarity">
    <text evidence="1">Belongs to the PPR family. P subfamily.</text>
</comment>
<reference evidence="4 5" key="1">
    <citation type="journal article" date="2006" name="Science">
        <title>The genome of black cottonwood, Populus trichocarpa (Torr. &amp; Gray).</title>
        <authorList>
            <person name="Tuskan G.A."/>
            <person name="Difazio S."/>
            <person name="Jansson S."/>
            <person name="Bohlmann J."/>
            <person name="Grigoriev I."/>
            <person name="Hellsten U."/>
            <person name="Putnam N."/>
            <person name="Ralph S."/>
            <person name="Rombauts S."/>
            <person name="Salamov A."/>
            <person name="Schein J."/>
            <person name="Sterck L."/>
            <person name="Aerts A."/>
            <person name="Bhalerao R.R."/>
            <person name="Bhalerao R.P."/>
            <person name="Blaudez D."/>
            <person name="Boerjan W."/>
            <person name="Brun A."/>
            <person name="Brunner A."/>
            <person name="Busov V."/>
            <person name="Campbell M."/>
            <person name="Carlson J."/>
            <person name="Chalot M."/>
            <person name="Chapman J."/>
            <person name="Chen G.L."/>
            <person name="Cooper D."/>
            <person name="Coutinho P.M."/>
            <person name="Couturier J."/>
            <person name="Covert S."/>
            <person name="Cronk Q."/>
            <person name="Cunningham R."/>
            <person name="Davis J."/>
            <person name="Degroeve S."/>
            <person name="Dejardin A."/>
            <person name="Depamphilis C."/>
            <person name="Detter J."/>
            <person name="Dirks B."/>
            <person name="Dubchak I."/>
            <person name="Duplessis S."/>
            <person name="Ehlting J."/>
            <person name="Ellis B."/>
            <person name="Gendler K."/>
            <person name="Goodstein D."/>
            <person name="Gribskov M."/>
            <person name="Grimwood J."/>
            <person name="Groover A."/>
            <person name="Gunter L."/>
            <person name="Hamberger B."/>
            <person name="Heinze B."/>
            <person name="Helariutta Y."/>
            <person name="Henrissat B."/>
            <person name="Holligan D."/>
            <person name="Holt R."/>
            <person name="Huang W."/>
            <person name="Islam-Faridi N."/>
            <person name="Jones S."/>
            <person name="Jones-Rhoades M."/>
            <person name="Jorgensen R."/>
            <person name="Joshi C."/>
            <person name="Kangasjarvi J."/>
            <person name="Karlsson J."/>
            <person name="Kelleher C."/>
            <person name="Kirkpatrick R."/>
            <person name="Kirst M."/>
            <person name="Kohler A."/>
            <person name="Kalluri U."/>
            <person name="Larimer F."/>
            <person name="Leebens-Mack J."/>
            <person name="Leple J.C."/>
            <person name="Locascio P."/>
            <person name="Lou Y."/>
            <person name="Lucas S."/>
            <person name="Martin F."/>
            <person name="Montanini B."/>
            <person name="Napoli C."/>
            <person name="Nelson D.R."/>
            <person name="Nelson C."/>
            <person name="Nieminen K."/>
            <person name="Nilsson O."/>
            <person name="Pereda V."/>
            <person name="Peter G."/>
            <person name="Philippe R."/>
            <person name="Pilate G."/>
            <person name="Poliakov A."/>
            <person name="Razumovskaya J."/>
            <person name="Richardson P."/>
            <person name="Rinaldi C."/>
            <person name="Ritland K."/>
            <person name="Rouze P."/>
            <person name="Ryaboy D."/>
            <person name="Schmutz J."/>
            <person name="Schrader J."/>
            <person name="Segerman B."/>
            <person name="Shin H."/>
            <person name="Siddiqui A."/>
            <person name="Sterky F."/>
            <person name="Terry A."/>
            <person name="Tsai C.J."/>
            <person name="Uberbacher E."/>
            <person name="Unneberg P."/>
            <person name="Vahala J."/>
            <person name="Wall K."/>
            <person name="Wessler S."/>
            <person name="Yang G."/>
            <person name="Yin T."/>
            <person name="Douglas C."/>
            <person name="Marra M."/>
            <person name="Sandberg G."/>
            <person name="Van de Peer Y."/>
            <person name="Rokhsar D."/>
        </authorList>
    </citation>
    <scope>NUCLEOTIDE SEQUENCE [LARGE SCALE GENOMIC DNA]</scope>
    <source>
        <strain evidence="5">cv. Nisqually</strain>
    </source>
</reference>
<dbReference type="InterPro" id="IPR011990">
    <property type="entry name" value="TPR-like_helical_dom_sf"/>
</dbReference>
<sequence>MKNKGIELDVAVYCALIDGYCHKGDMASVGLSPNTVIFYSSMISGFRNLQNMEAALDLHKRMMRGLLRCLLRVSIMPELITFSVLICSLYNKGQLENAHKVLEDMDTECMNPN</sequence>
<evidence type="ECO:0000256" key="3">
    <source>
        <dbReference type="PROSITE-ProRule" id="PRU00708"/>
    </source>
</evidence>
<protein>
    <recommendedName>
        <fullName evidence="6">Pentatricopeptide repeat-containing protein</fullName>
    </recommendedName>
</protein>
<proteinExistence type="inferred from homology"/>
<dbReference type="Proteomes" id="UP000006729">
    <property type="component" value="Chromosome 18"/>
</dbReference>